<reference evidence="2 3" key="1">
    <citation type="journal article" date="2019" name="Int. J. Syst. Evol. Microbiol.">
        <title>The Global Catalogue of Microorganisms (GCM) 10K type strain sequencing project: providing services to taxonomists for standard genome sequencing and annotation.</title>
        <authorList>
            <consortium name="The Broad Institute Genomics Platform"/>
            <consortium name="The Broad Institute Genome Sequencing Center for Infectious Disease"/>
            <person name="Wu L."/>
            <person name="Ma J."/>
        </authorList>
    </citation>
    <scope>NUCLEOTIDE SEQUENCE [LARGE SCALE GENOMIC DNA]</scope>
    <source>
        <strain evidence="2 3">DT85</strain>
    </source>
</reference>
<keyword evidence="3" id="KW-1185">Reference proteome</keyword>
<feature type="transmembrane region" description="Helical" evidence="1">
    <location>
        <begin position="244"/>
        <end position="267"/>
    </location>
</feature>
<feature type="transmembrane region" description="Helical" evidence="1">
    <location>
        <begin position="175"/>
        <end position="200"/>
    </location>
</feature>
<sequence length="434" mass="45573">MRLVQVTVPAGKRDTVLGTLDEEGIDYVLTDETSGREYVGVVYFPLPTAAVEPVLERLREAGIDDRAYTVIIDAETVVSRKFEQLKEEYEENDENDDRIAREELQARAEDLAPSLPTYVVMTVVSAVIATAGLLLDSPATVVGSMVIAPLIGPAMTAAVGSVVDEDELFVRGVRMQVLGMSIAVVAAAVFAFAVNALNFVPASLDPGSLGQVRERLNPDFLSLVVALGSGVAGAVSLTTGVSSALVGVMIAVALVPPAATVGIGIAYGSVSMAVSSGVLAVVNGLSINLAALSVLWYYGYRPARFFREDEARTATVRRVAVLVVAVALLSTFLGGVTYDTLATADVESNVEGEVEALFAADGAYPEMAAFETTVAFEPRDPVFLLHDASSVTVTVGVPPDADTAGVTDAIRERVTAVAGPDVEVQVRFVPYRTA</sequence>
<proteinExistence type="predicted"/>
<dbReference type="PANTHER" id="PTHR20992">
    <property type="entry name" value="AT15442P-RELATED"/>
    <property type="match status" value="1"/>
</dbReference>
<dbReference type="EMBL" id="JBHTAP010000001">
    <property type="protein sequence ID" value="MFC7234618.1"/>
    <property type="molecule type" value="Genomic_DNA"/>
</dbReference>
<name>A0ABD5ZME1_9EURY</name>
<dbReference type="PANTHER" id="PTHR20992:SF9">
    <property type="entry name" value="AT15442P-RELATED"/>
    <property type="match status" value="1"/>
</dbReference>
<dbReference type="Proteomes" id="UP001596398">
    <property type="component" value="Unassembled WGS sequence"/>
</dbReference>
<dbReference type="RefSeq" id="WP_276235625.1">
    <property type="nucleotide sequence ID" value="NZ_CP119802.1"/>
</dbReference>
<dbReference type="Pfam" id="PF04087">
    <property type="entry name" value="DUF389"/>
    <property type="match status" value="1"/>
</dbReference>
<keyword evidence="1" id="KW-1133">Transmembrane helix</keyword>
<evidence type="ECO:0000313" key="3">
    <source>
        <dbReference type="Proteomes" id="UP001596398"/>
    </source>
</evidence>
<organism evidence="2 3">
    <name type="scientific">Halosegnis marinus</name>
    <dbReference type="NCBI Taxonomy" id="3034023"/>
    <lineage>
        <taxon>Archaea</taxon>
        <taxon>Methanobacteriati</taxon>
        <taxon>Methanobacteriota</taxon>
        <taxon>Stenosarchaea group</taxon>
        <taxon>Halobacteria</taxon>
        <taxon>Halobacteriales</taxon>
        <taxon>Natronomonadaceae</taxon>
        <taxon>Halosegnis</taxon>
    </lineage>
</organism>
<feature type="transmembrane region" description="Helical" evidence="1">
    <location>
        <begin position="319"/>
        <end position="338"/>
    </location>
</feature>
<dbReference type="AlphaFoldDB" id="A0ABD5ZME1"/>
<evidence type="ECO:0000256" key="1">
    <source>
        <dbReference type="SAM" id="Phobius"/>
    </source>
</evidence>
<keyword evidence="1" id="KW-0472">Membrane</keyword>
<protein>
    <submittedName>
        <fullName evidence="2">TIGR00341 family protein</fullName>
    </submittedName>
</protein>
<feature type="transmembrane region" description="Helical" evidence="1">
    <location>
        <begin position="115"/>
        <end position="135"/>
    </location>
</feature>
<dbReference type="GeneID" id="79266286"/>
<dbReference type="NCBIfam" id="TIGR00341">
    <property type="entry name" value="TIGR00341 family protein"/>
    <property type="match status" value="1"/>
</dbReference>
<dbReference type="InterPro" id="IPR005240">
    <property type="entry name" value="DUF389"/>
</dbReference>
<comment type="caution">
    <text evidence="2">The sequence shown here is derived from an EMBL/GenBank/DDBJ whole genome shotgun (WGS) entry which is preliminary data.</text>
</comment>
<gene>
    <name evidence="2" type="ORF">ACFQJ4_04715</name>
</gene>
<feature type="transmembrane region" description="Helical" evidence="1">
    <location>
        <begin position="273"/>
        <end position="298"/>
    </location>
</feature>
<keyword evidence="1" id="KW-0812">Transmembrane</keyword>
<feature type="transmembrane region" description="Helical" evidence="1">
    <location>
        <begin position="220"/>
        <end position="237"/>
    </location>
</feature>
<accession>A0ABD5ZME1</accession>
<feature type="transmembrane region" description="Helical" evidence="1">
    <location>
        <begin position="141"/>
        <end position="163"/>
    </location>
</feature>
<evidence type="ECO:0000313" key="2">
    <source>
        <dbReference type="EMBL" id="MFC7234618.1"/>
    </source>
</evidence>